<gene>
    <name evidence="2" type="ORF">EV420DRAFT_1483374</name>
</gene>
<evidence type="ECO:0000313" key="3">
    <source>
        <dbReference type="Proteomes" id="UP001175211"/>
    </source>
</evidence>
<organism evidence="2 3">
    <name type="scientific">Armillaria tabescens</name>
    <name type="common">Ringless honey mushroom</name>
    <name type="synonym">Agaricus tabescens</name>
    <dbReference type="NCBI Taxonomy" id="1929756"/>
    <lineage>
        <taxon>Eukaryota</taxon>
        <taxon>Fungi</taxon>
        <taxon>Dikarya</taxon>
        <taxon>Basidiomycota</taxon>
        <taxon>Agaricomycotina</taxon>
        <taxon>Agaricomycetes</taxon>
        <taxon>Agaricomycetidae</taxon>
        <taxon>Agaricales</taxon>
        <taxon>Marasmiineae</taxon>
        <taxon>Physalacriaceae</taxon>
        <taxon>Desarmillaria</taxon>
    </lineage>
</organism>
<dbReference type="EMBL" id="JAUEPS010000040">
    <property type="protein sequence ID" value="KAK0448966.1"/>
    <property type="molecule type" value="Genomic_DNA"/>
</dbReference>
<feature type="region of interest" description="Disordered" evidence="1">
    <location>
        <begin position="144"/>
        <end position="168"/>
    </location>
</feature>
<dbReference type="AlphaFoldDB" id="A0AA39MVW1"/>
<keyword evidence="3" id="KW-1185">Reference proteome</keyword>
<sequence>MTAPKLAVGYSELFAVSFVFNLTRDWFKVLSCTPASSNELDIQMARFTKDDSCKVMVGSSDTGFGSLRVNEADGWDGQDLAGISRIFEDSGNTVIVRLQVPALFRARVCSSTVTRMCIMKSDGMLMDGVHIHVSILRLDPFSVPNSPSSRSNEPELQVNETGTGLYVG</sequence>
<dbReference type="Proteomes" id="UP001175211">
    <property type="component" value="Unassembled WGS sequence"/>
</dbReference>
<protein>
    <submittedName>
        <fullName evidence="2">Uncharacterized protein</fullName>
    </submittedName>
</protein>
<reference evidence="2" key="1">
    <citation type="submission" date="2023-06" db="EMBL/GenBank/DDBJ databases">
        <authorList>
            <consortium name="Lawrence Berkeley National Laboratory"/>
            <person name="Ahrendt S."/>
            <person name="Sahu N."/>
            <person name="Indic B."/>
            <person name="Wong-Bajracharya J."/>
            <person name="Merenyi Z."/>
            <person name="Ke H.-M."/>
            <person name="Monk M."/>
            <person name="Kocsube S."/>
            <person name="Drula E."/>
            <person name="Lipzen A."/>
            <person name="Balint B."/>
            <person name="Henrissat B."/>
            <person name="Andreopoulos B."/>
            <person name="Martin F.M."/>
            <person name="Harder C.B."/>
            <person name="Rigling D."/>
            <person name="Ford K.L."/>
            <person name="Foster G.D."/>
            <person name="Pangilinan J."/>
            <person name="Papanicolaou A."/>
            <person name="Barry K."/>
            <person name="LaButti K."/>
            <person name="Viragh M."/>
            <person name="Koriabine M."/>
            <person name="Yan M."/>
            <person name="Riley R."/>
            <person name="Champramary S."/>
            <person name="Plett K.L."/>
            <person name="Tsai I.J."/>
            <person name="Slot J."/>
            <person name="Sipos G."/>
            <person name="Plett J."/>
            <person name="Nagy L.G."/>
            <person name="Grigoriev I.V."/>
        </authorList>
    </citation>
    <scope>NUCLEOTIDE SEQUENCE</scope>
    <source>
        <strain evidence="2">CCBAS 213</strain>
    </source>
</reference>
<feature type="compositionally biased region" description="Low complexity" evidence="1">
    <location>
        <begin position="144"/>
        <end position="155"/>
    </location>
</feature>
<proteinExistence type="predicted"/>
<comment type="caution">
    <text evidence="2">The sequence shown here is derived from an EMBL/GenBank/DDBJ whole genome shotgun (WGS) entry which is preliminary data.</text>
</comment>
<dbReference type="GeneID" id="85353520"/>
<evidence type="ECO:0000256" key="1">
    <source>
        <dbReference type="SAM" id="MobiDB-lite"/>
    </source>
</evidence>
<accession>A0AA39MVW1</accession>
<dbReference type="RefSeq" id="XP_060326681.1">
    <property type="nucleotide sequence ID" value="XM_060469972.1"/>
</dbReference>
<evidence type="ECO:0000313" key="2">
    <source>
        <dbReference type="EMBL" id="KAK0448966.1"/>
    </source>
</evidence>
<name>A0AA39MVW1_ARMTA</name>